<feature type="domain" description="DUF7041" evidence="2">
    <location>
        <begin position="66"/>
        <end position="125"/>
    </location>
</feature>
<proteinExistence type="predicted"/>
<sequence length="126" mass="14148">MQSSTQPTPIASQPTAQSQPHCTSSVMQPISQATFAQQMQPTAITPFTQSSPATQAATQRKLDEFPDFYKHSPQLWINLLESQFTAANITNEQDKYYHLITKLGHDVTAELKHSLTTLPRNNEYNL</sequence>
<reference evidence="3 4" key="1">
    <citation type="journal article" date="2024" name="bioRxiv">
        <title>A reference genome for Trichogramma kaykai: A tiny desert-dwelling parasitoid wasp with competing sex-ratio distorters.</title>
        <authorList>
            <person name="Culotta J."/>
            <person name="Lindsey A.R."/>
        </authorList>
    </citation>
    <scope>NUCLEOTIDE SEQUENCE [LARGE SCALE GENOMIC DNA]</scope>
    <source>
        <strain evidence="3 4">KSX58</strain>
    </source>
</reference>
<gene>
    <name evidence="3" type="ORF">TKK_011344</name>
</gene>
<dbReference type="EMBL" id="JBJJXI010000092">
    <property type="protein sequence ID" value="KAL3394325.1"/>
    <property type="molecule type" value="Genomic_DNA"/>
</dbReference>
<feature type="region of interest" description="Disordered" evidence="1">
    <location>
        <begin position="1"/>
        <end position="25"/>
    </location>
</feature>
<feature type="compositionally biased region" description="Polar residues" evidence="1">
    <location>
        <begin position="38"/>
        <end position="58"/>
    </location>
</feature>
<organism evidence="3 4">
    <name type="scientific">Trichogramma kaykai</name>
    <dbReference type="NCBI Taxonomy" id="54128"/>
    <lineage>
        <taxon>Eukaryota</taxon>
        <taxon>Metazoa</taxon>
        <taxon>Ecdysozoa</taxon>
        <taxon>Arthropoda</taxon>
        <taxon>Hexapoda</taxon>
        <taxon>Insecta</taxon>
        <taxon>Pterygota</taxon>
        <taxon>Neoptera</taxon>
        <taxon>Endopterygota</taxon>
        <taxon>Hymenoptera</taxon>
        <taxon>Apocrita</taxon>
        <taxon>Proctotrupomorpha</taxon>
        <taxon>Chalcidoidea</taxon>
        <taxon>Trichogrammatidae</taxon>
        <taxon>Trichogramma</taxon>
    </lineage>
</organism>
<dbReference type="InterPro" id="IPR055469">
    <property type="entry name" value="DUF7041"/>
</dbReference>
<evidence type="ECO:0000256" key="1">
    <source>
        <dbReference type="SAM" id="MobiDB-lite"/>
    </source>
</evidence>
<keyword evidence="4" id="KW-1185">Reference proteome</keyword>
<dbReference type="AlphaFoldDB" id="A0ABD2WN79"/>
<dbReference type="Pfam" id="PF23055">
    <property type="entry name" value="DUF7041"/>
    <property type="match status" value="1"/>
</dbReference>
<dbReference type="Proteomes" id="UP001627154">
    <property type="component" value="Unassembled WGS sequence"/>
</dbReference>
<comment type="caution">
    <text evidence="3">The sequence shown here is derived from an EMBL/GenBank/DDBJ whole genome shotgun (WGS) entry which is preliminary data.</text>
</comment>
<evidence type="ECO:0000313" key="4">
    <source>
        <dbReference type="Proteomes" id="UP001627154"/>
    </source>
</evidence>
<evidence type="ECO:0000313" key="3">
    <source>
        <dbReference type="EMBL" id="KAL3394325.1"/>
    </source>
</evidence>
<feature type="region of interest" description="Disordered" evidence="1">
    <location>
        <begin position="38"/>
        <end position="59"/>
    </location>
</feature>
<accession>A0ABD2WN79</accession>
<evidence type="ECO:0000259" key="2">
    <source>
        <dbReference type="Pfam" id="PF23055"/>
    </source>
</evidence>
<name>A0ABD2WN79_9HYME</name>
<protein>
    <recommendedName>
        <fullName evidence="2">DUF7041 domain-containing protein</fullName>
    </recommendedName>
</protein>